<dbReference type="GO" id="GO:0008776">
    <property type="term" value="F:acetate kinase activity"/>
    <property type="evidence" value="ECO:0007669"/>
    <property type="project" value="UniProtKB-UniRule"/>
</dbReference>
<dbReference type="PRINTS" id="PR00471">
    <property type="entry name" value="ACETATEKNASE"/>
</dbReference>
<keyword evidence="3 6" id="KW-0547">Nucleotide-binding</keyword>
<dbReference type="PANTHER" id="PTHR21060">
    <property type="entry name" value="ACETATE KINASE"/>
    <property type="match status" value="1"/>
</dbReference>
<dbReference type="InterPro" id="IPR023865">
    <property type="entry name" value="Aliphatic_acid_kinase_CS"/>
</dbReference>
<feature type="binding site" evidence="6">
    <location>
        <position position="14"/>
    </location>
    <ligand>
        <name>ATP</name>
        <dbReference type="ChEBI" id="CHEBI:30616"/>
    </ligand>
</feature>
<keyword evidence="5 6" id="KW-0067">ATP-binding</keyword>
<dbReference type="GO" id="GO:0005524">
    <property type="term" value="F:ATP binding"/>
    <property type="evidence" value="ECO:0007669"/>
    <property type="project" value="UniProtKB-KW"/>
</dbReference>
<evidence type="ECO:0000256" key="1">
    <source>
        <dbReference type="ARBA" id="ARBA00008748"/>
    </source>
</evidence>
<feature type="binding site" evidence="6">
    <location>
        <begin position="247"/>
        <end position="249"/>
    </location>
    <ligand>
        <name>ATP</name>
        <dbReference type="ChEBI" id="CHEBI:30616"/>
    </ligand>
</feature>
<feature type="binding site" evidence="6">
    <location>
        <begin position="173"/>
        <end position="177"/>
    </location>
    <ligand>
        <name>ATP</name>
        <dbReference type="ChEBI" id="CHEBI:30616"/>
    </ligand>
</feature>
<comment type="cofactor">
    <cofactor evidence="6">
        <name>Mg(2+)</name>
        <dbReference type="ChEBI" id="CHEBI:18420"/>
    </cofactor>
    <cofactor evidence="6">
        <name>Mn(2+)</name>
        <dbReference type="ChEBI" id="CHEBI:29035"/>
    </cofactor>
    <text evidence="6">Mg(2+). Can also accept Mn(2+).</text>
</comment>
<comment type="subunit">
    <text evidence="6">Homodimer.</text>
</comment>
<keyword evidence="4 6" id="KW-0418">Kinase</keyword>
<comment type="caution">
    <text evidence="8">The sequence shown here is derived from an EMBL/GenBank/DDBJ whole genome shotgun (WGS) entry which is preliminary data.</text>
</comment>
<feature type="binding site" evidence="6">
    <location>
        <begin position="295"/>
        <end position="299"/>
    </location>
    <ligand>
        <name>ATP</name>
        <dbReference type="ChEBI" id="CHEBI:30616"/>
    </ligand>
</feature>
<keyword evidence="6" id="KW-0963">Cytoplasm</keyword>
<keyword evidence="6" id="KW-0479">Metal-binding</keyword>
<evidence type="ECO:0000256" key="3">
    <source>
        <dbReference type="ARBA" id="ARBA00022741"/>
    </source>
</evidence>
<feature type="site" description="Transition state stabilizer" evidence="6">
    <location>
        <position position="206"/>
    </location>
</feature>
<name>A0A7W7W0S5_9ACTN</name>
<dbReference type="RefSeq" id="WP_184575263.1">
    <property type="nucleotide sequence ID" value="NZ_JACHJT010000001.1"/>
</dbReference>
<dbReference type="Gene3D" id="3.30.420.40">
    <property type="match status" value="2"/>
</dbReference>
<reference evidence="8 9" key="1">
    <citation type="submission" date="2020-08" db="EMBL/GenBank/DDBJ databases">
        <title>Sequencing the genomes of 1000 actinobacteria strains.</title>
        <authorList>
            <person name="Klenk H.-P."/>
        </authorList>
    </citation>
    <scope>NUCLEOTIDE SEQUENCE [LARGE SCALE GENOMIC DNA]</scope>
    <source>
        <strain evidence="8 9">DSM 102030</strain>
    </source>
</reference>
<evidence type="ECO:0000256" key="6">
    <source>
        <dbReference type="HAMAP-Rule" id="MF_00020"/>
    </source>
</evidence>
<feature type="binding site" evidence="6">
    <location>
        <position position="58"/>
    </location>
    <ligand>
        <name>substrate</name>
    </ligand>
</feature>
<comment type="subcellular location">
    <subcellularLocation>
        <location evidence="6">Cytoplasm</location>
    </subcellularLocation>
</comment>
<keyword evidence="6" id="KW-0460">Magnesium</keyword>
<feature type="active site" description="Proton donor/acceptor" evidence="6">
    <location>
        <position position="115"/>
    </location>
</feature>
<dbReference type="GO" id="GO:0000287">
    <property type="term" value="F:magnesium ion binding"/>
    <property type="evidence" value="ECO:0007669"/>
    <property type="project" value="UniProtKB-UniRule"/>
</dbReference>
<organism evidence="8 9">
    <name type="scientific">Lipingzhangella halophila</name>
    <dbReference type="NCBI Taxonomy" id="1783352"/>
    <lineage>
        <taxon>Bacteria</taxon>
        <taxon>Bacillati</taxon>
        <taxon>Actinomycetota</taxon>
        <taxon>Actinomycetes</taxon>
        <taxon>Streptosporangiales</taxon>
        <taxon>Nocardiopsidaceae</taxon>
        <taxon>Lipingzhangella</taxon>
    </lineage>
</organism>
<dbReference type="Pfam" id="PF00871">
    <property type="entry name" value="Acetate_kinase"/>
    <property type="match status" value="1"/>
</dbReference>
<dbReference type="InterPro" id="IPR004372">
    <property type="entry name" value="Ac/propionate_kinase"/>
</dbReference>
<evidence type="ECO:0000256" key="2">
    <source>
        <dbReference type="ARBA" id="ARBA00022679"/>
    </source>
</evidence>
<evidence type="ECO:0000313" key="8">
    <source>
        <dbReference type="EMBL" id="MBB4930222.1"/>
    </source>
</evidence>
<evidence type="ECO:0000256" key="4">
    <source>
        <dbReference type="ARBA" id="ARBA00022777"/>
    </source>
</evidence>
<dbReference type="InterPro" id="IPR043129">
    <property type="entry name" value="ATPase_NBD"/>
</dbReference>
<feature type="binding site" evidence="6">
    <location>
        <position position="348"/>
    </location>
    <ligand>
        <name>Mg(2+)</name>
        <dbReference type="ChEBI" id="CHEBI:18420"/>
    </ligand>
</feature>
<dbReference type="UniPathway" id="UPA00340">
    <property type="reaction ID" value="UER00458"/>
</dbReference>
<comment type="similarity">
    <text evidence="1 6 7">Belongs to the acetokinase family.</text>
</comment>
<dbReference type="GO" id="GO:0005737">
    <property type="term" value="C:cytoplasm"/>
    <property type="evidence" value="ECO:0007669"/>
    <property type="project" value="UniProtKB-SubCell"/>
</dbReference>
<comment type="function">
    <text evidence="6">Catalyzes the formation of acetyl phosphate from acetate and ATP. Can also catalyze the reverse reaction.</text>
</comment>
<dbReference type="HAMAP" id="MF_00020">
    <property type="entry name" value="Acetate_kinase"/>
    <property type="match status" value="1"/>
</dbReference>
<dbReference type="SUPFAM" id="SSF53067">
    <property type="entry name" value="Actin-like ATPase domain"/>
    <property type="match status" value="2"/>
</dbReference>
<evidence type="ECO:0000313" key="9">
    <source>
        <dbReference type="Proteomes" id="UP000523007"/>
    </source>
</evidence>
<gene>
    <name evidence="6" type="primary">ackA</name>
    <name evidence="8" type="ORF">F4561_001042</name>
</gene>
<sequence>MRVLVVNTGSSSVKLRLVDPDGALADRADPPLDNGTVSAERLATEVERFSGVDAVGHRVVHGGSAFRRPTALDDEVVARLRDLTGLAPLHQPKAVSGIAAMRSVLPGVPQVACFDSMFHADLPPEAATYAIPREWREKYAPRRYGFHGISHAYAARRAGDMLGDDPGRLVIAHLGAGASLAAVRGGRSVDTTMGFTPLEGLVMGTRSGDVDPGLVLWLLREAGLDPDEVGDGLEWRSGLAGLTGSADMRDVVSRAGGDDPDAALGLAVYLHRLRAKIAAMAAALDGVDTLVFTGGVGEHQPAVRAGAADGLGFLGIGIDPEANDAASPDTEITASGARVRSLVVEAREELEIARDVRALLRPH</sequence>
<keyword evidence="9" id="KW-1185">Reference proteome</keyword>
<proteinExistence type="inferred from homology"/>
<dbReference type="AlphaFoldDB" id="A0A7W7W0S5"/>
<evidence type="ECO:0000256" key="5">
    <source>
        <dbReference type="ARBA" id="ARBA00022840"/>
    </source>
</evidence>
<dbReference type="PIRSF" id="PIRSF000722">
    <property type="entry name" value="Acetate_prop_kin"/>
    <property type="match status" value="1"/>
</dbReference>
<dbReference type="PROSITE" id="PS01075">
    <property type="entry name" value="ACETATE_KINASE_1"/>
    <property type="match status" value="1"/>
</dbReference>
<comment type="catalytic activity">
    <reaction evidence="6">
        <text>acetate + ATP = acetyl phosphate + ADP</text>
        <dbReference type="Rhea" id="RHEA:11352"/>
        <dbReference type="ChEBI" id="CHEBI:22191"/>
        <dbReference type="ChEBI" id="CHEBI:30089"/>
        <dbReference type="ChEBI" id="CHEBI:30616"/>
        <dbReference type="ChEBI" id="CHEBI:456216"/>
        <dbReference type="EC" id="2.7.2.1"/>
    </reaction>
</comment>
<dbReference type="Proteomes" id="UP000523007">
    <property type="component" value="Unassembled WGS sequence"/>
</dbReference>
<dbReference type="PANTHER" id="PTHR21060:SF15">
    <property type="entry name" value="ACETATE KINASE-RELATED"/>
    <property type="match status" value="1"/>
</dbReference>
<feature type="binding site" evidence="6">
    <location>
        <position position="7"/>
    </location>
    <ligand>
        <name>Mg(2+)</name>
        <dbReference type="ChEBI" id="CHEBI:18420"/>
    </ligand>
</feature>
<dbReference type="EC" id="2.7.2.1" evidence="6"/>
<keyword evidence="2 6" id="KW-0808">Transferase</keyword>
<dbReference type="GO" id="GO:0006083">
    <property type="term" value="P:acetate metabolic process"/>
    <property type="evidence" value="ECO:0007669"/>
    <property type="project" value="TreeGrafter"/>
</dbReference>
<dbReference type="GO" id="GO:0006085">
    <property type="term" value="P:acetyl-CoA biosynthetic process"/>
    <property type="evidence" value="ECO:0007669"/>
    <property type="project" value="UniProtKB-UniRule"/>
</dbReference>
<dbReference type="InterPro" id="IPR000890">
    <property type="entry name" value="Aliphatic_acid_kin_short-chain"/>
</dbReference>
<evidence type="ECO:0000256" key="7">
    <source>
        <dbReference type="RuleBase" id="RU003835"/>
    </source>
</evidence>
<feature type="site" description="Transition state stabilizer" evidence="6">
    <location>
        <position position="147"/>
    </location>
</feature>
<dbReference type="NCBIfam" id="TIGR00016">
    <property type="entry name" value="ackA"/>
    <property type="match status" value="1"/>
</dbReference>
<comment type="pathway">
    <text evidence="6">Metabolic intermediate biosynthesis; acetyl-CoA biosynthesis; acetyl-CoA from acetate: step 1/2.</text>
</comment>
<protein>
    <recommendedName>
        <fullName evidence="6">Acetate kinase</fullName>
        <ecNumber evidence="6">2.7.2.1</ecNumber>
    </recommendedName>
    <alternativeName>
        <fullName evidence="6">Acetokinase</fullName>
    </alternativeName>
</protein>
<dbReference type="EMBL" id="JACHJT010000001">
    <property type="protein sequence ID" value="MBB4930222.1"/>
    <property type="molecule type" value="Genomic_DNA"/>
</dbReference>
<dbReference type="PROSITE" id="PS01076">
    <property type="entry name" value="ACETATE_KINASE_2"/>
    <property type="match status" value="1"/>
</dbReference>
<accession>A0A7W7W0S5</accession>